<dbReference type="SUPFAM" id="SSF57302">
    <property type="entry name" value="Snake toxin-like"/>
    <property type="match status" value="1"/>
</dbReference>
<dbReference type="Gene3D" id="2.10.60.10">
    <property type="entry name" value="CD59"/>
    <property type="match status" value="1"/>
</dbReference>
<reference evidence="2" key="2">
    <citation type="submission" date="2025-09" db="UniProtKB">
        <authorList>
            <consortium name="Ensembl"/>
        </authorList>
    </citation>
    <scope>IDENTIFICATION</scope>
</reference>
<dbReference type="InterPro" id="IPR035076">
    <property type="entry name" value="Toxin/TOLIP"/>
</dbReference>
<protein>
    <recommendedName>
        <fullName evidence="1">Snake toxin/toxin-like domain-containing protein</fullName>
    </recommendedName>
</protein>
<evidence type="ECO:0000313" key="3">
    <source>
        <dbReference type="Proteomes" id="UP000694551"/>
    </source>
</evidence>
<dbReference type="Pfam" id="PF00087">
    <property type="entry name" value="Toxin_TOLIP"/>
    <property type="match status" value="1"/>
</dbReference>
<dbReference type="Proteomes" id="UP000694551">
    <property type="component" value="Unplaced"/>
</dbReference>
<dbReference type="InterPro" id="IPR045860">
    <property type="entry name" value="Snake_toxin-like_sf"/>
</dbReference>
<sequence length="64" mass="7179">IKIFLKIIHCWPVYFEKGSFSLMCFTCQDASSNIHCLSTTTCSEHEKYCLTTYSTRGFAGGNSA</sequence>
<dbReference type="AlphaFoldDB" id="A0A8D0ESK4"/>
<evidence type="ECO:0000259" key="1">
    <source>
        <dbReference type="Pfam" id="PF00087"/>
    </source>
</evidence>
<evidence type="ECO:0000313" key="2">
    <source>
        <dbReference type="Ensembl" id="ENSSOCP00000005023.1"/>
    </source>
</evidence>
<name>A0A8D0ESK4_STROC</name>
<dbReference type="Ensembl" id="ENSSOCT00000005173.1">
    <property type="protein sequence ID" value="ENSSOCP00000005023.1"/>
    <property type="gene ID" value="ENSSOCG00000003881.1"/>
</dbReference>
<keyword evidence="3" id="KW-1185">Reference proteome</keyword>
<organism evidence="2 3">
    <name type="scientific">Strix occidentalis caurina</name>
    <name type="common">northern spotted owl</name>
    <dbReference type="NCBI Taxonomy" id="311401"/>
    <lineage>
        <taxon>Eukaryota</taxon>
        <taxon>Metazoa</taxon>
        <taxon>Chordata</taxon>
        <taxon>Craniata</taxon>
        <taxon>Vertebrata</taxon>
        <taxon>Euteleostomi</taxon>
        <taxon>Archelosauria</taxon>
        <taxon>Archosauria</taxon>
        <taxon>Dinosauria</taxon>
        <taxon>Saurischia</taxon>
        <taxon>Theropoda</taxon>
        <taxon>Coelurosauria</taxon>
        <taxon>Aves</taxon>
        <taxon>Neognathae</taxon>
        <taxon>Neoaves</taxon>
        <taxon>Telluraves</taxon>
        <taxon>Strigiformes</taxon>
        <taxon>Strigidae</taxon>
        <taxon>Strix</taxon>
    </lineage>
</organism>
<proteinExistence type="predicted"/>
<dbReference type="GO" id="GO:0030154">
    <property type="term" value="P:cell differentiation"/>
    <property type="evidence" value="ECO:0007669"/>
    <property type="project" value="UniProtKB-ARBA"/>
</dbReference>
<accession>A0A8D0ESK4</accession>
<feature type="domain" description="Snake toxin/toxin-like" evidence="1">
    <location>
        <begin position="22"/>
        <end position="56"/>
    </location>
</feature>
<reference evidence="2" key="1">
    <citation type="submission" date="2025-08" db="UniProtKB">
        <authorList>
            <consortium name="Ensembl"/>
        </authorList>
    </citation>
    <scope>IDENTIFICATION</scope>
</reference>